<feature type="transmembrane region" description="Helical" evidence="1">
    <location>
        <begin position="75"/>
        <end position="93"/>
    </location>
</feature>
<evidence type="ECO:0008006" key="4">
    <source>
        <dbReference type="Google" id="ProtNLM"/>
    </source>
</evidence>
<protein>
    <recommendedName>
        <fullName evidence="4">O-antigen ligase domain-containing protein</fullName>
    </recommendedName>
</protein>
<feature type="transmembrane region" description="Helical" evidence="1">
    <location>
        <begin position="243"/>
        <end position="263"/>
    </location>
</feature>
<keyword evidence="1" id="KW-1133">Transmembrane helix</keyword>
<dbReference type="HOGENOM" id="CLU_688254_0_0_9"/>
<dbReference type="EMBL" id="ABCC02000016">
    <property type="protein sequence ID" value="EDP18302.1"/>
    <property type="molecule type" value="Genomic_DNA"/>
</dbReference>
<accession>A8RKN0</accession>
<reference evidence="2 3" key="1">
    <citation type="submission" date="2007-08" db="EMBL/GenBank/DDBJ databases">
        <authorList>
            <person name="Fulton L."/>
            <person name="Clifton S."/>
            <person name="Fulton B."/>
            <person name="Xu J."/>
            <person name="Minx P."/>
            <person name="Pepin K.H."/>
            <person name="Johnson M."/>
            <person name="Thiruvilangam P."/>
            <person name="Bhonagiri V."/>
            <person name="Nash W.E."/>
            <person name="Mardis E.R."/>
            <person name="Wilson R.K."/>
        </authorList>
    </citation>
    <scope>NUCLEOTIDE SEQUENCE [LARGE SCALE GENOMIC DNA]</scope>
    <source>
        <strain evidence="3">ATCC BAA-613 / DSM 15670 / CCUG 46953 / JCM 12243 / WAL 16351</strain>
    </source>
</reference>
<dbReference type="PaxDb" id="411902-CLOBOL_01370"/>
<reference evidence="2 3" key="2">
    <citation type="submission" date="2007-09" db="EMBL/GenBank/DDBJ databases">
        <title>Draft genome sequence of Clostridium bolteae (ATCC BAA-613).</title>
        <authorList>
            <person name="Sudarsanam P."/>
            <person name="Ley R."/>
            <person name="Guruge J."/>
            <person name="Turnbaugh P.J."/>
            <person name="Mahowald M."/>
            <person name="Liep D."/>
            <person name="Gordon J."/>
        </authorList>
    </citation>
    <scope>NUCLEOTIDE SEQUENCE [LARGE SCALE GENOMIC DNA]</scope>
    <source>
        <strain evidence="3">ATCC BAA-613 / DSM 15670 / CCUG 46953 / JCM 12243 / WAL 16351</strain>
    </source>
</reference>
<name>A8RKN0_ENTBW</name>
<keyword evidence="1" id="KW-0812">Transmembrane</keyword>
<gene>
    <name evidence="2" type="ORF">CLOBOL_01370</name>
</gene>
<sequence length="410" mass="47180">MAGGEKYFNIIGKSRRKVMSVSAILFLIFVFLKPLYLFPSGGLGVGDAVLAAAFLSALIRRLKKGRRGLLYREDYFFYAFLAGVFLVNGWYYILSPHNDFIRNTAYWLYGCMLLWTLREVAGEKNFLLYLNRILKLILVVQLAVYVLGAGRIYYEYWDANRYMGTFNNPNQMAYVLFLTILLIYCYDSEHHKRSFWLFYIIDGFLILLTKSTGIFLGWTLLAAGSGCICIYRQYKAGRISGRFLCCIGAILTAALVIGLWLIWPEQGFTIQDKEYNILTRIQEKLALLSQGGIRKLIVDRGGEKILYYPEYLLYGAGEGFFERFPLAVVWKSEIHSTPFSIWFSYGIIPMALMLVWLWRNMKGAPVHYWPAYIALLAESMTVINYRQPFFWMILAYASIKSASHNYGGGS</sequence>
<comment type="caution">
    <text evidence="2">The sequence shown here is derived from an EMBL/GenBank/DDBJ whole genome shotgun (WGS) entry which is preliminary data.</text>
</comment>
<dbReference type="eggNOG" id="ENOG5033270">
    <property type="taxonomic scope" value="Bacteria"/>
</dbReference>
<organism evidence="2 3">
    <name type="scientific">Enterocloster bolteae (strain ATCC BAA-613 / DSM 15670 / CCUG 46953 / JCM 12243 / WAL 16351)</name>
    <name type="common">Clostridium bolteae</name>
    <dbReference type="NCBI Taxonomy" id="411902"/>
    <lineage>
        <taxon>Bacteria</taxon>
        <taxon>Bacillati</taxon>
        <taxon>Bacillota</taxon>
        <taxon>Clostridia</taxon>
        <taxon>Lachnospirales</taxon>
        <taxon>Lachnospiraceae</taxon>
        <taxon>Enterocloster</taxon>
    </lineage>
</organism>
<keyword evidence="1" id="KW-0472">Membrane</keyword>
<feature type="transmembrane region" description="Helical" evidence="1">
    <location>
        <begin position="43"/>
        <end position="63"/>
    </location>
</feature>
<proteinExistence type="predicted"/>
<feature type="transmembrane region" description="Helical" evidence="1">
    <location>
        <begin position="18"/>
        <end position="37"/>
    </location>
</feature>
<feature type="transmembrane region" description="Helical" evidence="1">
    <location>
        <begin position="339"/>
        <end position="358"/>
    </location>
</feature>
<evidence type="ECO:0000256" key="1">
    <source>
        <dbReference type="SAM" id="Phobius"/>
    </source>
</evidence>
<feature type="transmembrane region" description="Helical" evidence="1">
    <location>
        <begin position="133"/>
        <end position="154"/>
    </location>
</feature>
<dbReference type="Proteomes" id="UP000005396">
    <property type="component" value="Unassembled WGS sequence"/>
</dbReference>
<evidence type="ECO:0000313" key="2">
    <source>
        <dbReference type="EMBL" id="EDP18302.1"/>
    </source>
</evidence>
<feature type="transmembrane region" description="Helical" evidence="1">
    <location>
        <begin position="169"/>
        <end position="186"/>
    </location>
</feature>
<dbReference type="AlphaFoldDB" id="A8RKN0"/>
<evidence type="ECO:0000313" key="3">
    <source>
        <dbReference type="Proteomes" id="UP000005396"/>
    </source>
</evidence>